<evidence type="ECO:0000256" key="2">
    <source>
        <dbReference type="SAM" id="Phobius"/>
    </source>
</evidence>
<keyword evidence="2" id="KW-0812">Transmembrane</keyword>
<dbReference type="Pfam" id="PF10947">
    <property type="entry name" value="DUF2628"/>
    <property type="match status" value="1"/>
</dbReference>
<accession>A0A1E3H1P5</accession>
<dbReference type="EMBL" id="MCRJ01000056">
    <property type="protein sequence ID" value="ODN70253.1"/>
    <property type="molecule type" value="Genomic_DNA"/>
</dbReference>
<dbReference type="AlphaFoldDB" id="A0A1E3H1P5"/>
<dbReference type="InterPro" id="IPR024399">
    <property type="entry name" value="DUF2628"/>
</dbReference>
<name>A0A1E3H1P5_9HYPH</name>
<sequence>MTLHAAYVAPGTTRDSDPDRIDVRFVKDGIAWPALVLPFVWLVWHRMWWVLAGFIAASLAVEAIGQLWRPEAATVLGLLLAVAFAVHANDLRCWSLERAGWRLAGVVEGKDRDTMELRFFTGLLVAPRRAAPPAASSPSPFAGAQSRPSGMPAVIGYLPATPRGGTR</sequence>
<evidence type="ECO:0000313" key="3">
    <source>
        <dbReference type="EMBL" id="ODN70253.1"/>
    </source>
</evidence>
<feature type="region of interest" description="Disordered" evidence="1">
    <location>
        <begin position="134"/>
        <end position="167"/>
    </location>
</feature>
<dbReference type="Proteomes" id="UP000094622">
    <property type="component" value="Unassembled WGS sequence"/>
</dbReference>
<reference evidence="3 4" key="1">
    <citation type="submission" date="2016-07" db="EMBL/GenBank/DDBJ databases">
        <title>Draft Genome Sequence of Methylobrevis pamukkalensis PK2.</title>
        <authorList>
            <person name="Vasilenko O.V."/>
            <person name="Doronina N.V."/>
            <person name="Shmareva M.N."/>
            <person name="Tarlachkov S.V."/>
            <person name="Mustakhimov I."/>
            <person name="Trotsenko Y.A."/>
        </authorList>
    </citation>
    <scope>NUCLEOTIDE SEQUENCE [LARGE SCALE GENOMIC DNA]</scope>
    <source>
        <strain evidence="3 4">PK2</strain>
    </source>
</reference>
<dbReference type="OrthoDB" id="7285394at2"/>
<evidence type="ECO:0008006" key="5">
    <source>
        <dbReference type="Google" id="ProtNLM"/>
    </source>
</evidence>
<feature type="transmembrane region" description="Helical" evidence="2">
    <location>
        <begin position="72"/>
        <end position="88"/>
    </location>
</feature>
<organism evidence="3 4">
    <name type="scientific">Methylobrevis pamukkalensis</name>
    <dbReference type="NCBI Taxonomy" id="1439726"/>
    <lineage>
        <taxon>Bacteria</taxon>
        <taxon>Pseudomonadati</taxon>
        <taxon>Pseudomonadota</taxon>
        <taxon>Alphaproteobacteria</taxon>
        <taxon>Hyphomicrobiales</taxon>
        <taxon>Pleomorphomonadaceae</taxon>
        <taxon>Methylobrevis</taxon>
    </lineage>
</organism>
<keyword evidence="2" id="KW-1133">Transmembrane helix</keyword>
<evidence type="ECO:0000313" key="4">
    <source>
        <dbReference type="Proteomes" id="UP000094622"/>
    </source>
</evidence>
<evidence type="ECO:0000256" key="1">
    <source>
        <dbReference type="SAM" id="MobiDB-lite"/>
    </source>
</evidence>
<keyword evidence="2" id="KW-0472">Membrane</keyword>
<gene>
    <name evidence="3" type="ORF">A6302_02405</name>
</gene>
<protein>
    <recommendedName>
        <fullName evidence="5">DUF2628 domain-containing protein</fullName>
    </recommendedName>
</protein>
<proteinExistence type="predicted"/>
<dbReference type="RefSeq" id="WP_069307029.1">
    <property type="nucleotide sequence ID" value="NZ_MCRJ01000056.1"/>
</dbReference>
<comment type="caution">
    <text evidence="3">The sequence shown here is derived from an EMBL/GenBank/DDBJ whole genome shotgun (WGS) entry which is preliminary data.</text>
</comment>
<keyword evidence="4" id="KW-1185">Reference proteome</keyword>